<evidence type="ECO:0000313" key="2">
    <source>
        <dbReference type="EMBL" id="RFC55581.1"/>
    </source>
</evidence>
<gene>
    <name evidence="2" type="ORF">DXU93_01225</name>
</gene>
<name>A0A3E1F175_9FLAO</name>
<dbReference type="EMBL" id="QURB01000001">
    <property type="protein sequence ID" value="RFC55581.1"/>
    <property type="molecule type" value="Genomic_DNA"/>
</dbReference>
<feature type="chain" id="PRO_5017829551" description="DUF541 domain-containing protein" evidence="1">
    <location>
        <begin position="23"/>
        <end position="226"/>
    </location>
</feature>
<comment type="caution">
    <text evidence="2">The sequence shown here is derived from an EMBL/GenBank/DDBJ whole genome shotgun (WGS) entry which is preliminary data.</text>
</comment>
<accession>A0A3E1F175</accession>
<sequence>MHKILRILLLSFILFSFTSCFELIEDTTLKSDGSGTYKLTVNLSASTPKINSIMVMDSIQGKKVPSKKELQAELNQYTHLLKENDGISNITSSLDTDSWVLKLSLDFKSLTHLKDAIIQVSEKISKEPANDDVKAIVLVHSNNLYKRKIGALMPNQWKEKVKSEEAYQKLHEGKCVFIQRFENEISTASSDLLKISKNRKAAMLQLTPKQIIDQPSLIDYCITTKK</sequence>
<feature type="signal peptide" evidence="1">
    <location>
        <begin position="1"/>
        <end position="22"/>
    </location>
</feature>
<organism evidence="2 3">
    <name type="scientific">Brumimicrobium aurantiacum</name>
    <dbReference type="NCBI Taxonomy" id="1737063"/>
    <lineage>
        <taxon>Bacteria</taxon>
        <taxon>Pseudomonadati</taxon>
        <taxon>Bacteroidota</taxon>
        <taxon>Flavobacteriia</taxon>
        <taxon>Flavobacteriales</taxon>
        <taxon>Crocinitomicaceae</taxon>
        <taxon>Brumimicrobium</taxon>
    </lineage>
</organism>
<dbReference type="Proteomes" id="UP000257127">
    <property type="component" value="Unassembled WGS sequence"/>
</dbReference>
<evidence type="ECO:0008006" key="4">
    <source>
        <dbReference type="Google" id="ProtNLM"/>
    </source>
</evidence>
<evidence type="ECO:0000256" key="1">
    <source>
        <dbReference type="SAM" id="SignalP"/>
    </source>
</evidence>
<dbReference type="PROSITE" id="PS51257">
    <property type="entry name" value="PROKAR_LIPOPROTEIN"/>
    <property type="match status" value="1"/>
</dbReference>
<dbReference type="RefSeq" id="WP_116879417.1">
    <property type="nucleotide sequence ID" value="NZ_QURB01000001.1"/>
</dbReference>
<dbReference type="AlphaFoldDB" id="A0A3E1F175"/>
<protein>
    <recommendedName>
        <fullName evidence="4">DUF541 domain-containing protein</fullName>
    </recommendedName>
</protein>
<keyword evidence="1" id="KW-0732">Signal</keyword>
<dbReference type="OrthoDB" id="978751at2"/>
<keyword evidence="3" id="KW-1185">Reference proteome</keyword>
<proteinExistence type="predicted"/>
<reference evidence="2 3" key="1">
    <citation type="submission" date="2018-08" db="EMBL/GenBank/DDBJ databases">
        <title>The draft genome squence of Brumimicrobium sp. N62.</title>
        <authorList>
            <person name="Du Z.-J."/>
            <person name="Luo H.-R."/>
        </authorList>
    </citation>
    <scope>NUCLEOTIDE SEQUENCE [LARGE SCALE GENOMIC DNA]</scope>
    <source>
        <strain evidence="2 3">N62</strain>
    </source>
</reference>
<evidence type="ECO:0000313" key="3">
    <source>
        <dbReference type="Proteomes" id="UP000257127"/>
    </source>
</evidence>